<proteinExistence type="predicted"/>
<dbReference type="EMBL" id="JBHUHP010000010">
    <property type="protein sequence ID" value="MFD2092443.1"/>
    <property type="molecule type" value="Genomic_DNA"/>
</dbReference>
<dbReference type="SUPFAM" id="SSF51161">
    <property type="entry name" value="Trimeric LpxA-like enzymes"/>
    <property type="match status" value="2"/>
</dbReference>
<feature type="chain" id="PRO_5047462851" description="Carbonic anhydrase/acetyltransferase-like protein (Isoleucine patch superfamily)" evidence="1">
    <location>
        <begin position="26"/>
        <end position="423"/>
    </location>
</feature>
<dbReference type="InterPro" id="IPR052265">
    <property type="entry name" value="Gamma-CA"/>
</dbReference>
<evidence type="ECO:0000256" key="1">
    <source>
        <dbReference type="SAM" id="SignalP"/>
    </source>
</evidence>
<feature type="signal peptide" evidence="1">
    <location>
        <begin position="1"/>
        <end position="25"/>
    </location>
</feature>
<keyword evidence="1" id="KW-0732">Signal</keyword>
<protein>
    <recommendedName>
        <fullName evidence="4">Carbonic anhydrase/acetyltransferase-like protein (Isoleucine patch superfamily)</fullName>
    </recommendedName>
</protein>
<reference evidence="3" key="1">
    <citation type="journal article" date="2019" name="Int. J. Syst. Evol. Microbiol.">
        <title>The Global Catalogue of Microorganisms (GCM) 10K type strain sequencing project: providing services to taxonomists for standard genome sequencing and annotation.</title>
        <authorList>
            <consortium name="The Broad Institute Genomics Platform"/>
            <consortium name="The Broad Institute Genome Sequencing Center for Infectious Disease"/>
            <person name="Wu L."/>
            <person name="Ma J."/>
        </authorList>
    </citation>
    <scope>NUCLEOTIDE SEQUENCE [LARGE SCALE GENOMIC DNA]</scope>
    <source>
        <strain evidence="3">JCM 3338</strain>
    </source>
</reference>
<evidence type="ECO:0000313" key="3">
    <source>
        <dbReference type="Proteomes" id="UP001597402"/>
    </source>
</evidence>
<sequence length="423" mass="44224">MRRLLLTGATASVLVAGTLAPSALARGGGDGCHPTPANQPVCPRVAAADSASFLDPTARVSGGEHVSLGEQVYVGPFAELLAAEEAPITIGPSSNAQDNVTLDARGGTGIEVGDRVILAHGSSVLGTAEVGVHASPLPPAVVDAGVQTYDGSVFMSFGSQVEDATIEVNSGVSALARVAPGVTLHSGYLVLPGKNVTTQAEADDPALGKVRYLNQGDVEFNEGVIHVNEALAREYTELYREDPTAVRGVNVDPGHTDFNRDRDLPSFAGREQARPQFRNRIIGEVYLSDPFARFADRVGDRVAIRADEGEPFVIGHVDRMGDDVIFHALEHTDIHVGDDVRYGDGAIVHGGGRVVLQGQPEEQTVVGDHVRLGAESVVFRSTIGDGATIGDRSAVVGTELPTGAVVPPDTIVLNGQVFGSVEW</sequence>
<dbReference type="PANTHER" id="PTHR43360:SF1">
    <property type="entry name" value="CARBOXYSOME ASSEMBLY PROTEIN CCMM"/>
    <property type="match status" value="1"/>
</dbReference>
<gene>
    <name evidence="2" type="ORF">ACFSHS_12770</name>
</gene>
<dbReference type="InterPro" id="IPR011004">
    <property type="entry name" value="Trimer_LpxA-like_sf"/>
</dbReference>
<name>A0ABW4XDA6_9ACTN</name>
<dbReference type="Gene3D" id="2.160.10.10">
    <property type="entry name" value="Hexapeptide repeat proteins"/>
    <property type="match status" value="2"/>
</dbReference>
<keyword evidence="3" id="KW-1185">Reference proteome</keyword>
<dbReference type="PANTHER" id="PTHR43360">
    <property type="entry name" value="CARBON DIOXIDE CONCENTRATING MECHANISM PROTEIN CCMM"/>
    <property type="match status" value="1"/>
</dbReference>
<accession>A0ABW4XDA6</accession>
<dbReference type="Proteomes" id="UP001597402">
    <property type="component" value="Unassembled WGS sequence"/>
</dbReference>
<comment type="caution">
    <text evidence="2">The sequence shown here is derived from an EMBL/GenBank/DDBJ whole genome shotgun (WGS) entry which is preliminary data.</text>
</comment>
<evidence type="ECO:0000313" key="2">
    <source>
        <dbReference type="EMBL" id="MFD2092443.1"/>
    </source>
</evidence>
<dbReference type="RefSeq" id="WP_376876337.1">
    <property type="nucleotide sequence ID" value="NZ_JBHUHP010000010.1"/>
</dbReference>
<evidence type="ECO:0008006" key="4">
    <source>
        <dbReference type="Google" id="ProtNLM"/>
    </source>
</evidence>
<organism evidence="2 3">
    <name type="scientific">Blastococcus deserti</name>
    <dbReference type="NCBI Taxonomy" id="2259033"/>
    <lineage>
        <taxon>Bacteria</taxon>
        <taxon>Bacillati</taxon>
        <taxon>Actinomycetota</taxon>
        <taxon>Actinomycetes</taxon>
        <taxon>Geodermatophilales</taxon>
        <taxon>Geodermatophilaceae</taxon>
        <taxon>Blastococcus</taxon>
    </lineage>
</organism>